<protein>
    <submittedName>
        <fullName evidence="2">Uncharacterized protein</fullName>
    </submittedName>
</protein>
<reference evidence="2" key="1">
    <citation type="journal article" date="2022" name="bioRxiv">
        <title>Sequencing and chromosome-scale assembly of the giantPleurodeles waltlgenome.</title>
        <authorList>
            <person name="Brown T."/>
            <person name="Elewa A."/>
            <person name="Iarovenko S."/>
            <person name="Subramanian E."/>
            <person name="Araus A.J."/>
            <person name="Petzold A."/>
            <person name="Susuki M."/>
            <person name="Suzuki K.-i.T."/>
            <person name="Hayashi T."/>
            <person name="Toyoda A."/>
            <person name="Oliveira C."/>
            <person name="Osipova E."/>
            <person name="Leigh N.D."/>
            <person name="Simon A."/>
            <person name="Yun M.H."/>
        </authorList>
    </citation>
    <scope>NUCLEOTIDE SEQUENCE</scope>
    <source>
        <strain evidence="2">20211129_DDA</strain>
        <tissue evidence="2">Liver</tissue>
    </source>
</reference>
<comment type="caution">
    <text evidence="2">The sequence shown here is derived from an EMBL/GenBank/DDBJ whole genome shotgun (WGS) entry which is preliminary data.</text>
</comment>
<feature type="region of interest" description="Disordered" evidence="1">
    <location>
        <begin position="122"/>
        <end position="211"/>
    </location>
</feature>
<evidence type="ECO:0000256" key="1">
    <source>
        <dbReference type="SAM" id="MobiDB-lite"/>
    </source>
</evidence>
<feature type="region of interest" description="Disordered" evidence="1">
    <location>
        <begin position="70"/>
        <end position="102"/>
    </location>
</feature>
<proteinExistence type="predicted"/>
<organism evidence="2 3">
    <name type="scientific">Pleurodeles waltl</name>
    <name type="common">Iberian ribbed newt</name>
    <dbReference type="NCBI Taxonomy" id="8319"/>
    <lineage>
        <taxon>Eukaryota</taxon>
        <taxon>Metazoa</taxon>
        <taxon>Chordata</taxon>
        <taxon>Craniata</taxon>
        <taxon>Vertebrata</taxon>
        <taxon>Euteleostomi</taxon>
        <taxon>Amphibia</taxon>
        <taxon>Batrachia</taxon>
        <taxon>Caudata</taxon>
        <taxon>Salamandroidea</taxon>
        <taxon>Salamandridae</taxon>
        <taxon>Pleurodelinae</taxon>
        <taxon>Pleurodeles</taxon>
    </lineage>
</organism>
<evidence type="ECO:0000313" key="2">
    <source>
        <dbReference type="EMBL" id="KAJ1174333.1"/>
    </source>
</evidence>
<keyword evidence="3" id="KW-1185">Reference proteome</keyword>
<dbReference type="EMBL" id="JANPWB010000007">
    <property type="protein sequence ID" value="KAJ1174333.1"/>
    <property type="molecule type" value="Genomic_DNA"/>
</dbReference>
<feature type="compositionally biased region" description="Basic and acidic residues" evidence="1">
    <location>
        <begin position="186"/>
        <end position="196"/>
    </location>
</feature>
<feature type="region of interest" description="Disordered" evidence="1">
    <location>
        <begin position="324"/>
        <end position="357"/>
    </location>
</feature>
<feature type="compositionally biased region" description="Low complexity" evidence="1">
    <location>
        <begin position="146"/>
        <end position="158"/>
    </location>
</feature>
<dbReference type="Proteomes" id="UP001066276">
    <property type="component" value="Chromosome 4_1"/>
</dbReference>
<dbReference type="AlphaFoldDB" id="A0AAV7TCM5"/>
<evidence type="ECO:0000313" key="3">
    <source>
        <dbReference type="Proteomes" id="UP001066276"/>
    </source>
</evidence>
<accession>A0AAV7TCM5</accession>
<name>A0AAV7TCM5_PLEWA</name>
<sequence>MDVDAKVLEAVALVKQASRTDLLREEALVPGHPARRASAGVAAAVAASSPPRATGGSQVRGVARGAVGSAVKGVPGAGKGTAGRRGLSQDPRGFPSRRGHRTSAQVVMQLYALRQGRRGAARLQGQGIKKAGELQGRVTGKGKGSGAAPRGAGLGALSFRKGRGSGKKGYCTSSTGGPPSSEGGEEVSRKGLREGAQEGPSGIGDSRDLRVPISEKWPTMLQWSSSEEEGGAVEGGWCEGEGPITDRSLGVPKRVYGALKAGTSLGAEEISVEGDVSDREEGLVALGQGGVSSPGTPDLVWQGPLDFEEYDPIEQDAARTPWDEAKAGPGAASWMSSAGRHGRRQGAPDAPSGLCGGVGFAPPMPRFGRSNVRARQGCGRRAEGSIQAVRCVVALVSM</sequence>
<gene>
    <name evidence="2" type="ORF">NDU88_006155</name>
</gene>
<feature type="compositionally biased region" description="Low complexity" evidence="1">
    <location>
        <begin position="168"/>
        <end position="182"/>
    </location>
</feature>